<dbReference type="STRING" id="1123291.SAMN04490355_10567"/>
<dbReference type="InterPro" id="IPR047907">
    <property type="entry name" value="CD1375-like"/>
</dbReference>
<gene>
    <name evidence="1" type="ORF">SAMN04490355_10567</name>
</gene>
<dbReference type="EMBL" id="FOTS01000056">
    <property type="protein sequence ID" value="SFM21522.1"/>
    <property type="molecule type" value="Genomic_DNA"/>
</dbReference>
<organism evidence="1 2">
    <name type="scientific">Pelosinus propionicus DSM 13327</name>
    <dbReference type="NCBI Taxonomy" id="1123291"/>
    <lineage>
        <taxon>Bacteria</taxon>
        <taxon>Bacillati</taxon>
        <taxon>Bacillota</taxon>
        <taxon>Negativicutes</taxon>
        <taxon>Selenomonadales</taxon>
        <taxon>Sporomusaceae</taxon>
        <taxon>Pelosinus</taxon>
    </lineage>
</organism>
<dbReference type="AlphaFoldDB" id="A0A1I4P172"/>
<keyword evidence="2" id="KW-1185">Reference proteome</keyword>
<dbReference type="Proteomes" id="UP000199520">
    <property type="component" value="Unassembled WGS sequence"/>
</dbReference>
<accession>A0A1I4P172</accession>
<evidence type="ECO:0000313" key="1">
    <source>
        <dbReference type="EMBL" id="SFM21522.1"/>
    </source>
</evidence>
<sequence length="41" mass="4721">MAVLIEWKVKGYVYLVKAGRLKIEEIPAEYQTVVAERLIAE</sequence>
<protein>
    <submittedName>
        <fullName evidence="1">Uncharacterized protein</fullName>
    </submittedName>
</protein>
<reference evidence="2" key="1">
    <citation type="submission" date="2016-10" db="EMBL/GenBank/DDBJ databases">
        <authorList>
            <person name="Varghese N."/>
            <person name="Submissions S."/>
        </authorList>
    </citation>
    <scope>NUCLEOTIDE SEQUENCE [LARGE SCALE GENOMIC DNA]</scope>
    <source>
        <strain evidence="2">DSM 13327</strain>
    </source>
</reference>
<dbReference type="NCBIfam" id="NF040910">
    <property type="entry name" value="CD1375_fam"/>
    <property type="match status" value="1"/>
</dbReference>
<dbReference type="RefSeq" id="WP_281246855.1">
    <property type="nucleotide sequence ID" value="NZ_FOTS01000056.1"/>
</dbReference>
<name>A0A1I4P172_9FIRM</name>
<evidence type="ECO:0000313" key="2">
    <source>
        <dbReference type="Proteomes" id="UP000199520"/>
    </source>
</evidence>
<proteinExistence type="predicted"/>